<dbReference type="EMBL" id="CP066775">
    <property type="protein sequence ID" value="QQL49942.1"/>
    <property type="molecule type" value="Genomic_DNA"/>
</dbReference>
<protein>
    <submittedName>
        <fullName evidence="2">Uncharacterized protein</fullName>
    </submittedName>
</protein>
<gene>
    <name evidence="2" type="ORF">GO620_000380</name>
</gene>
<reference evidence="2 3" key="1">
    <citation type="submission" date="2020-12" db="EMBL/GenBank/DDBJ databases">
        <title>HMF7856_wgs.fasta genome submission.</title>
        <authorList>
            <person name="Kang H."/>
            <person name="Kim H."/>
            <person name="Joh K."/>
        </authorList>
    </citation>
    <scope>NUCLEOTIDE SEQUENCE [LARGE SCALE GENOMIC DNA]</scope>
    <source>
        <strain evidence="2 3">HMF7856</strain>
    </source>
</reference>
<evidence type="ECO:0000313" key="3">
    <source>
        <dbReference type="Proteomes" id="UP000429232"/>
    </source>
</evidence>
<feature type="transmembrane region" description="Helical" evidence="1">
    <location>
        <begin position="36"/>
        <end position="56"/>
    </location>
</feature>
<evidence type="ECO:0000313" key="2">
    <source>
        <dbReference type="EMBL" id="QQL49942.1"/>
    </source>
</evidence>
<keyword evidence="1" id="KW-1133">Transmembrane helix</keyword>
<keyword evidence="3" id="KW-1185">Reference proteome</keyword>
<organism evidence="2 3">
    <name type="scientific">Mucilaginibacter ginkgonis</name>
    <dbReference type="NCBI Taxonomy" id="2682091"/>
    <lineage>
        <taxon>Bacteria</taxon>
        <taxon>Pseudomonadati</taxon>
        <taxon>Bacteroidota</taxon>
        <taxon>Sphingobacteriia</taxon>
        <taxon>Sphingobacteriales</taxon>
        <taxon>Sphingobacteriaceae</taxon>
        <taxon>Mucilaginibacter</taxon>
    </lineage>
</organism>
<dbReference type="RefSeq" id="WP_200230459.1">
    <property type="nucleotide sequence ID" value="NZ_CP066775.1"/>
</dbReference>
<keyword evidence="1" id="KW-0812">Transmembrane</keyword>
<evidence type="ECO:0000256" key="1">
    <source>
        <dbReference type="SAM" id="Phobius"/>
    </source>
</evidence>
<name>A0A7T7FAV2_9SPHI</name>
<dbReference type="KEGG" id="mgik:GO620_000380"/>
<keyword evidence="1" id="KW-0472">Membrane</keyword>
<dbReference type="AlphaFoldDB" id="A0A7T7FAV2"/>
<proteinExistence type="predicted"/>
<sequence length="67" mass="7398">MRHQKFSKPALAFLIAGLLLITLTPLVGRHFHLPDFAIGCLNGLGLACEAISLGIMQKNRKRKCQIL</sequence>
<dbReference type="Proteomes" id="UP000429232">
    <property type="component" value="Chromosome"/>
</dbReference>
<accession>A0A7T7FAV2</accession>